<reference evidence="4 5" key="1">
    <citation type="submission" date="2024-05" db="EMBL/GenBank/DDBJ databases">
        <authorList>
            <person name="Jiang F."/>
        </authorList>
    </citation>
    <scope>NUCLEOTIDE SEQUENCE [LARGE SCALE GENOMIC DNA]</scope>
    <source>
        <strain evidence="4 5">LZ166</strain>
    </source>
</reference>
<dbReference type="InterPro" id="IPR029787">
    <property type="entry name" value="Nucleotide_cyclase"/>
</dbReference>
<dbReference type="PROSITE" id="PS50883">
    <property type="entry name" value="EAL"/>
    <property type="match status" value="1"/>
</dbReference>
<dbReference type="RefSeq" id="WP_367952502.1">
    <property type="nucleotide sequence ID" value="NZ_JBDPGJ010000001.1"/>
</dbReference>
<dbReference type="CDD" id="cd01949">
    <property type="entry name" value="GGDEF"/>
    <property type="match status" value="1"/>
</dbReference>
<evidence type="ECO:0000256" key="1">
    <source>
        <dbReference type="SAM" id="Phobius"/>
    </source>
</evidence>
<dbReference type="EMBL" id="JBDPGJ010000001">
    <property type="protein sequence ID" value="MEX0404623.1"/>
    <property type="molecule type" value="Genomic_DNA"/>
</dbReference>
<feature type="domain" description="EAL" evidence="2">
    <location>
        <begin position="423"/>
        <end position="678"/>
    </location>
</feature>
<comment type="caution">
    <text evidence="4">The sequence shown here is derived from an EMBL/GenBank/DDBJ whole genome shotgun (WGS) entry which is preliminary data.</text>
</comment>
<dbReference type="InterPro" id="IPR001633">
    <property type="entry name" value="EAL_dom"/>
</dbReference>
<organism evidence="4 5">
    <name type="scientific">Aquibium pacificus</name>
    <dbReference type="NCBI Taxonomy" id="3153579"/>
    <lineage>
        <taxon>Bacteria</taxon>
        <taxon>Pseudomonadati</taxon>
        <taxon>Pseudomonadota</taxon>
        <taxon>Alphaproteobacteria</taxon>
        <taxon>Hyphomicrobiales</taxon>
        <taxon>Phyllobacteriaceae</taxon>
        <taxon>Aquibium</taxon>
    </lineage>
</organism>
<sequence>MFRLPSFRAGTGKPVTLITFAYWAALLIIAAMLAGSFMLLQQMLAAQQRNERVIGLASAQRALSQRVVFLANAADAAPAIRQTPLVEALKQATAEFEANYDELLDQLGADPFSKARNDPASIDGVLFSAPYHLDYFSGSLAANGWRVAAALETELQPNADIIGYRAGKERARLDDIVATATMDGYAALGERLSAGGRERLSTLLQLHRILFVATLAVMLLIAVFIFRPMASMIGRRTDQLVEARNAMAYNAIHDELTGLYNRSFLKYRFDKLIEDAAARRDSMAVIQFDLDRFKQINDTLGHAAGDHVLAVTARRMRKASRKQDMPVRLGGDEFVLITNRRDDNSEIAALTEGILRAINRPIDYEGTTIHPGASAGIAVYPRDGERGFDLLMHADVALYSAKKSGGGTFSFFTDDLRREIAERVDIEQQMVLAIASQDFTVCFQPQVSLSDGRVTGLEALVRWLPPDGKFIPPSVFVPIAEKCGLMPAIGRIIFRKAIAAAAAWHRDGLEFGRLALNASGSELAQPDFASFLLKTLKAEGLPARHLALEIVESVMLDDEKTGIAATLRAVRAEGITLELDDFGTGYASLTHVDPREIDRLKIDRRFVHDIDSNSHHAQIVRAVTELARGLGIGIIAEGAETDTELSLLAGIGCDEVQGYAVSFPMPPDNMREWLTTRKPRHARPVAIEDTIPSHHQAA</sequence>
<dbReference type="PROSITE" id="PS50887">
    <property type="entry name" value="GGDEF"/>
    <property type="match status" value="1"/>
</dbReference>
<dbReference type="Gene3D" id="3.20.20.450">
    <property type="entry name" value="EAL domain"/>
    <property type="match status" value="1"/>
</dbReference>
<accession>A0ABV3SD07</accession>
<dbReference type="Gene3D" id="3.30.70.270">
    <property type="match status" value="1"/>
</dbReference>
<feature type="transmembrane region" description="Helical" evidence="1">
    <location>
        <begin position="20"/>
        <end position="40"/>
    </location>
</feature>
<gene>
    <name evidence="4" type="ORF">ABGN05_02985</name>
</gene>
<dbReference type="PANTHER" id="PTHR44757:SF2">
    <property type="entry name" value="BIOFILM ARCHITECTURE MAINTENANCE PROTEIN MBAA"/>
    <property type="match status" value="1"/>
</dbReference>
<keyword evidence="1" id="KW-1133">Transmembrane helix</keyword>
<dbReference type="SUPFAM" id="SSF55073">
    <property type="entry name" value="Nucleotide cyclase"/>
    <property type="match status" value="1"/>
</dbReference>
<dbReference type="Pfam" id="PF00563">
    <property type="entry name" value="EAL"/>
    <property type="match status" value="1"/>
</dbReference>
<dbReference type="SMART" id="SM00052">
    <property type="entry name" value="EAL"/>
    <property type="match status" value="1"/>
</dbReference>
<evidence type="ECO:0000313" key="5">
    <source>
        <dbReference type="Proteomes" id="UP001556692"/>
    </source>
</evidence>
<dbReference type="PANTHER" id="PTHR44757">
    <property type="entry name" value="DIGUANYLATE CYCLASE DGCP"/>
    <property type="match status" value="1"/>
</dbReference>
<dbReference type="Pfam" id="PF00990">
    <property type="entry name" value="GGDEF"/>
    <property type="match status" value="1"/>
</dbReference>
<dbReference type="InterPro" id="IPR035919">
    <property type="entry name" value="EAL_sf"/>
</dbReference>
<evidence type="ECO:0000259" key="3">
    <source>
        <dbReference type="PROSITE" id="PS50887"/>
    </source>
</evidence>
<dbReference type="Proteomes" id="UP001556692">
    <property type="component" value="Unassembled WGS sequence"/>
</dbReference>
<dbReference type="CDD" id="cd01948">
    <property type="entry name" value="EAL"/>
    <property type="match status" value="1"/>
</dbReference>
<dbReference type="SUPFAM" id="SSF141868">
    <property type="entry name" value="EAL domain-like"/>
    <property type="match status" value="1"/>
</dbReference>
<protein>
    <submittedName>
        <fullName evidence="4">EAL domain-containing protein</fullName>
    </submittedName>
</protein>
<name>A0ABV3SD07_9HYPH</name>
<evidence type="ECO:0000313" key="4">
    <source>
        <dbReference type="EMBL" id="MEX0404623.1"/>
    </source>
</evidence>
<dbReference type="InterPro" id="IPR000160">
    <property type="entry name" value="GGDEF_dom"/>
</dbReference>
<evidence type="ECO:0000259" key="2">
    <source>
        <dbReference type="PROSITE" id="PS50883"/>
    </source>
</evidence>
<keyword evidence="5" id="KW-1185">Reference proteome</keyword>
<proteinExistence type="predicted"/>
<keyword evidence="1" id="KW-0812">Transmembrane</keyword>
<dbReference type="InterPro" id="IPR052155">
    <property type="entry name" value="Biofilm_reg_signaling"/>
</dbReference>
<dbReference type="SMART" id="SM00267">
    <property type="entry name" value="GGDEF"/>
    <property type="match status" value="1"/>
</dbReference>
<dbReference type="NCBIfam" id="TIGR00254">
    <property type="entry name" value="GGDEF"/>
    <property type="match status" value="1"/>
</dbReference>
<dbReference type="InterPro" id="IPR043128">
    <property type="entry name" value="Rev_trsase/Diguanyl_cyclase"/>
</dbReference>
<feature type="domain" description="GGDEF" evidence="3">
    <location>
        <begin position="281"/>
        <end position="414"/>
    </location>
</feature>
<feature type="transmembrane region" description="Helical" evidence="1">
    <location>
        <begin position="209"/>
        <end position="230"/>
    </location>
</feature>
<keyword evidence="1" id="KW-0472">Membrane</keyword>